<dbReference type="EMBL" id="KX883585">
    <property type="protein sequence ID" value="APG77219.1"/>
    <property type="molecule type" value="Genomic_RNA"/>
</dbReference>
<accession>A0A1L3KIS1</accession>
<name>A0A1L3KIS1_9VIRU</name>
<proteinExistence type="predicted"/>
<sequence length="156" mass="16498">MFLSLTIVSLILGSPISYFEGSIMPTIAIRDYTGGADVGAVTMDTGSTSQSGATKYVEVSATKPFNGKKSVTATVLDNIKSGLRNRKISYNVPRLNAPVGTNPATGLPFPITVKNSITIGFYVIAPPDVSDAEIGDAIQEMAQISQYSMNNFLKGL</sequence>
<protein>
    <submittedName>
        <fullName evidence="1">Uncharacterized protein</fullName>
    </submittedName>
</protein>
<organism evidence="1">
    <name type="scientific">Hubei levi-like virus 12</name>
    <dbReference type="NCBI Taxonomy" id="1922911"/>
    <lineage>
        <taxon>Viruses</taxon>
        <taxon>Riboviria</taxon>
    </lineage>
</organism>
<reference evidence="1" key="1">
    <citation type="journal article" date="2016" name="Nature">
        <title>Redefining the invertebrate RNA virosphere.</title>
        <authorList>
            <person name="Shi M."/>
            <person name="Lin X.D."/>
            <person name="Tian J.H."/>
            <person name="Chen L.J."/>
            <person name="Chen X."/>
            <person name="Li C.X."/>
            <person name="Qin X.C."/>
            <person name="Li J."/>
            <person name="Cao J.P."/>
            <person name="Eden J.S."/>
            <person name="Buchmann J."/>
            <person name="Wang W."/>
            <person name="Xu J."/>
            <person name="Holmes E.C."/>
            <person name="Zhang Y.Z."/>
        </authorList>
    </citation>
    <scope>NUCLEOTIDE SEQUENCE</scope>
    <source>
        <strain evidence="1">WHCC110652</strain>
    </source>
</reference>
<evidence type="ECO:0000313" key="1">
    <source>
        <dbReference type="EMBL" id="APG77219.1"/>
    </source>
</evidence>